<dbReference type="EMBL" id="PGTZ01000007">
    <property type="protein sequence ID" value="PJI94187.1"/>
    <property type="molecule type" value="Genomic_DNA"/>
</dbReference>
<reference evidence="5 6" key="1">
    <citation type="submission" date="2017-11" db="EMBL/GenBank/DDBJ databases">
        <title>Genomic Encyclopedia of Archaeal and Bacterial Type Strains, Phase II (KMG-II): From Individual Species to Whole Genera.</title>
        <authorList>
            <person name="Goeker M."/>
        </authorList>
    </citation>
    <scope>NUCLEOTIDE SEQUENCE [LARGE SCALE GENOMIC DNA]</scope>
    <source>
        <strain evidence="5 6">DSM 22413</strain>
    </source>
</reference>
<dbReference type="NCBIfam" id="TIGR00045">
    <property type="entry name" value="glycerate kinase"/>
    <property type="match status" value="1"/>
</dbReference>
<dbReference type="InterPro" id="IPR004381">
    <property type="entry name" value="Glycerate_kinase"/>
</dbReference>
<comment type="similarity">
    <text evidence="1 4">Belongs to the glycerate kinase type-1 family.</text>
</comment>
<evidence type="ECO:0000256" key="3">
    <source>
        <dbReference type="ARBA" id="ARBA00022777"/>
    </source>
</evidence>
<evidence type="ECO:0000256" key="4">
    <source>
        <dbReference type="PIRNR" id="PIRNR006078"/>
    </source>
</evidence>
<keyword evidence="2 4" id="KW-0808">Transferase</keyword>
<dbReference type="SUPFAM" id="SSF110738">
    <property type="entry name" value="Glycerate kinase I"/>
    <property type="match status" value="1"/>
</dbReference>
<gene>
    <name evidence="5" type="ORF">CLV34_1674</name>
</gene>
<sequence>MVCPDAFKGSLTAAEAAAAIGQGVTAARPDARVDRVPLADGGEGTLDVLAAAWGVDPSRARTTDALGRPTDAAFGVTADRRLGVVELAQASGLPGVADVPRQPLLATTRGTGTLLRGLLDEGVDEVLVCLGGSATTDGGSGVLRALGARLLDASGREVGDGGGALSDVAALDLDGLDPRARQVRWRLAVDVTNPLVGPRGAAAVFAPQKGARPSDVAFLDAALGRWAGVLAATTGTDVRDVPGAGAAGGVAGALHAVLGAELAPGARLVAEAAGLPRLLDGADLVLTGEGSFDSQSLGGKVVGTVAELAAAARPDGARPDGVRPDGGRPAPPVVVLAGQVLLPAARTAEAGIRAAFSIATGPSTFDELAVHAPSRLTELAEHVARLTLR</sequence>
<comment type="caution">
    <text evidence="5">The sequence shown here is derived from an EMBL/GenBank/DDBJ whole genome shotgun (WGS) entry which is preliminary data.</text>
</comment>
<dbReference type="InterPro" id="IPR036129">
    <property type="entry name" value="Glycerate_kinase_sf"/>
</dbReference>
<evidence type="ECO:0000313" key="5">
    <source>
        <dbReference type="EMBL" id="PJI94187.1"/>
    </source>
</evidence>
<dbReference type="PANTHER" id="PTHR21599:SF0">
    <property type="entry name" value="GLYCERATE KINASE"/>
    <property type="match status" value="1"/>
</dbReference>
<dbReference type="Pfam" id="PF02595">
    <property type="entry name" value="Gly_kinase"/>
    <property type="match status" value="1"/>
</dbReference>
<organism evidence="5 6">
    <name type="scientific">Luteimicrobium subarcticum</name>
    <dbReference type="NCBI Taxonomy" id="620910"/>
    <lineage>
        <taxon>Bacteria</taxon>
        <taxon>Bacillati</taxon>
        <taxon>Actinomycetota</taxon>
        <taxon>Actinomycetes</taxon>
        <taxon>Micrococcales</taxon>
        <taxon>Luteimicrobium</taxon>
    </lineage>
</organism>
<dbReference type="PANTHER" id="PTHR21599">
    <property type="entry name" value="GLYCERATE KINASE"/>
    <property type="match status" value="1"/>
</dbReference>
<evidence type="ECO:0000256" key="1">
    <source>
        <dbReference type="ARBA" id="ARBA00006284"/>
    </source>
</evidence>
<dbReference type="GO" id="GO:0031388">
    <property type="term" value="P:organic acid phosphorylation"/>
    <property type="evidence" value="ECO:0007669"/>
    <property type="project" value="UniProtKB-UniRule"/>
</dbReference>
<protein>
    <submittedName>
        <fullName evidence="5">Glycerate kinase</fullName>
    </submittedName>
</protein>
<dbReference type="InterPro" id="IPR018197">
    <property type="entry name" value="Glycerate_kinase_RE-like"/>
</dbReference>
<dbReference type="Gene3D" id="3.90.1510.10">
    <property type="entry name" value="Glycerate kinase, domain 2"/>
    <property type="match status" value="1"/>
</dbReference>
<dbReference type="Proteomes" id="UP000231586">
    <property type="component" value="Unassembled WGS sequence"/>
</dbReference>
<proteinExistence type="inferred from homology"/>
<accession>A0A2M8WTA8</accession>
<dbReference type="PIRSF" id="PIRSF006078">
    <property type="entry name" value="GlxK"/>
    <property type="match status" value="1"/>
</dbReference>
<dbReference type="GO" id="GO:0008887">
    <property type="term" value="F:glycerate kinase activity"/>
    <property type="evidence" value="ECO:0007669"/>
    <property type="project" value="UniProtKB-UniRule"/>
</dbReference>
<dbReference type="Gene3D" id="3.40.50.10350">
    <property type="entry name" value="Glycerate kinase, domain 1"/>
    <property type="match status" value="1"/>
</dbReference>
<evidence type="ECO:0000313" key="6">
    <source>
        <dbReference type="Proteomes" id="UP000231586"/>
    </source>
</evidence>
<dbReference type="InterPro" id="IPR018193">
    <property type="entry name" value="Glyc_kinase_flavodox-like_fold"/>
</dbReference>
<dbReference type="AlphaFoldDB" id="A0A2M8WTA8"/>
<keyword evidence="3 4" id="KW-0418">Kinase</keyword>
<keyword evidence="6" id="KW-1185">Reference proteome</keyword>
<name>A0A2M8WTA8_9MICO</name>
<evidence type="ECO:0000256" key="2">
    <source>
        <dbReference type="ARBA" id="ARBA00022679"/>
    </source>
</evidence>